<dbReference type="InParanoid" id="A0A165GDB4"/>
<dbReference type="RefSeq" id="XP_040767930.1">
    <property type="nucleotide sequence ID" value="XM_040902614.1"/>
</dbReference>
<accession>A0A165GDB4</accession>
<dbReference type="OrthoDB" id="2678679at2759"/>
<reference evidence="2 3" key="1">
    <citation type="journal article" date="2016" name="Mol. Biol. Evol.">
        <title>Comparative Genomics of Early-Diverging Mushroom-Forming Fungi Provides Insights into the Origins of Lignocellulose Decay Capabilities.</title>
        <authorList>
            <person name="Nagy L.G."/>
            <person name="Riley R."/>
            <person name="Tritt A."/>
            <person name="Adam C."/>
            <person name="Daum C."/>
            <person name="Floudas D."/>
            <person name="Sun H."/>
            <person name="Yadav J.S."/>
            <person name="Pangilinan J."/>
            <person name="Larsson K.H."/>
            <person name="Matsuura K."/>
            <person name="Barry K."/>
            <person name="Labutti K."/>
            <person name="Kuo R."/>
            <person name="Ohm R.A."/>
            <person name="Bhattacharya S.S."/>
            <person name="Shirouzu T."/>
            <person name="Yoshinaga Y."/>
            <person name="Martin F.M."/>
            <person name="Grigoriev I.V."/>
            <person name="Hibbett D.S."/>
        </authorList>
    </citation>
    <scope>NUCLEOTIDE SEQUENCE [LARGE SCALE GENOMIC DNA]</scope>
    <source>
        <strain evidence="2 3">93-53</strain>
    </source>
</reference>
<dbReference type="Proteomes" id="UP000076871">
    <property type="component" value="Unassembled WGS sequence"/>
</dbReference>
<feature type="region of interest" description="Disordered" evidence="1">
    <location>
        <begin position="168"/>
        <end position="191"/>
    </location>
</feature>
<proteinExistence type="predicted"/>
<gene>
    <name evidence="2" type="ORF">LAESUDRAFT_476001</name>
</gene>
<feature type="compositionally biased region" description="Polar residues" evidence="1">
    <location>
        <begin position="25"/>
        <end position="34"/>
    </location>
</feature>
<sequence>MKVIGKGKKNITPSTQKKRKVRSGLVSQASRKSAQQSIENGIKWTTVHPPSPAEVVICNDLSAPPNIPRIWAKDKEELREILPAFSQEMSGVIWKEVETPILLIGGPTWPGDSWGGEKSIQLTIVKEFNRMNPAGQSMDSSSGFAAFQCDLISPSSRMEHSEAVPADIPLASHPSPIQSSVPRDSALPPPAILSSMSVQGVRGALDESGLYRLSPTPDVDTISDSMPPRPQAHDGLPSWRIWEPTEQAMPSATPSSASAALADGSGSFSQPSTCVMAAEEIVRSAREVHHEHGFRSGNAVDELSNTQQLPSAQLIESMSVDIPCLEPTLAVAMPPPTVETVELPDHTDVSLDASRNRPLPISESLIAENQPPEFNALRECQTAGVPISVILLRDSPLVPFELPSEYGCLFLGFFTIADLQSEVVITDSVRYNGQVKYKLKLQWTPGGEAPHELPSHPWWMSVPTAEDINASSEEDSMMISHPFTLLPLYLLAASAASEEEMKTDLPESTTTTGWHCTGCGRLNAQRNLRFQKCATCQKSNNIPAVHVNAVRNPFVNAPVSWPWDRPSVGIESNTSEGADGSRTFSYAMGGSGVIKHVFTCNANELQQEPNRLFRDIQLHVELVHRKMTKGLATGTYYTYMAADNNTAEEWCIPWADVPECITRARDLIQSRCTIGNNGTPCSIGRLTLLGWVSTGSRKGCYLPAKESPVMILCLGADVELLLSPKTDSTPSQTPVDFVEDPEEPADTVFVSVVPEGVMNGEEGPRAEDTLLDINVEPERPSVPVTIVTSTGQGVAVEQQPLKTVLVTLVHGDVLICEGVDFEYSLKRTGMSIVLIGSS</sequence>
<dbReference type="AlphaFoldDB" id="A0A165GDB4"/>
<dbReference type="EMBL" id="KV427610">
    <property type="protein sequence ID" value="KZT10190.1"/>
    <property type="molecule type" value="Genomic_DNA"/>
</dbReference>
<evidence type="ECO:0000313" key="3">
    <source>
        <dbReference type="Proteomes" id="UP000076871"/>
    </source>
</evidence>
<feature type="region of interest" description="Disordered" evidence="1">
    <location>
        <begin position="209"/>
        <end position="234"/>
    </location>
</feature>
<feature type="region of interest" description="Disordered" evidence="1">
    <location>
        <begin position="1"/>
        <end position="34"/>
    </location>
</feature>
<keyword evidence="3" id="KW-1185">Reference proteome</keyword>
<name>A0A165GDB4_9APHY</name>
<evidence type="ECO:0000313" key="2">
    <source>
        <dbReference type="EMBL" id="KZT10190.1"/>
    </source>
</evidence>
<evidence type="ECO:0000256" key="1">
    <source>
        <dbReference type="SAM" id="MobiDB-lite"/>
    </source>
</evidence>
<organism evidence="2 3">
    <name type="scientific">Laetiporus sulphureus 93-53</name>
    <dbReference type="NCBI Taxonomy" id="1314785"/>
    <lineage>
        <taxon>Eukaryota</taxon>
        <taxon>Fungi</taxon>
        <taxon>Dikarya</taxon>
        <taxon>Basidiomycota</taxon>
        <taxon>Agaricomycotina</taxon>
        <taxon>Agaricomycetes</taxon>
        <taxon>Polyporales</taxon>
        <taxon>Laetiporus</taxon>
    </lineage>
</organism>
<protein>
    <submittedName>
        <fullName evidence="2">Uncharacterized protein</fullName>
    </submittedName>
</protein>
<dbReference type="GeneID" id="63819645"/>